<evidence type="ECO:0000259" key="3">
    <source>
        <dbReference type="PROSITE" id="PS51186"/>
    </source>
</evidence>
<dbReference type="PROSITE" id="PS51186">
    <property type="entry name" value="GNAT"/>
    <property type="match status" value="2"/>
</dbReference>
<dbReference type="Pfam" id="PF00583">
    <property type="entry name" value="Acetyltransf_1"/>
    <property type="match status" value="2"/>
</dbReference>
<dbReference type="PANTHER" id="PTHR43800">
    <property type="entry name" value="PEPTIDYL-LYSINE N-ACETYLTRANSFERASE YJAB"/>
    <property type="match status" value="1"/>
</dbReference>
<dbReference type="SUPFAM" id="SSF55729">
    <property type="entry name" value="Acyl-CoA N-acyltransferases (Nat)"/>
    <property type="match status" value="1"/>
</dbReference>
<protein>
    <submittedName>
        <fullName evidence="4">GNAT family N-acetyltransferase</fullName>
        <ecNumber evidence="4">2.3.1.-</ecNumber>
    </submittedName>
</protein>
<comment type="caution">
    <text evidence="4">The sequence shown here is derived from an EMBL/GenBank/DDBJ whole genome shotgun (WGS) entry which is preliminary data.</text>
</comment>
<dbReference type="CDD" id="cd04301">
    <property type="entry name" value="NAT_SF"/>
    <property type="match status" value="1"/>
</dbReference>
<dbReference type="AlphaFoldDB" id="A0AAW9NTJ0"/>
<feature type="domain" description="N-acetyltransferase" evidence="3">
    <location>
        <begin position="157"/>
        <end position="291"/>
    </location>
</feature>
<name>A0AAW9NTJ0_9BACL</name>
<dbReference type="Proteomes" id="UP001344888">
    <property type="component" value="Unassembled WGS sequence"/>
</dbReference>
<gene>
    <name evidence="4" type="ORF">P9B03_08905</name>
</gene>
<dbReference type="EMBL" id="JARSFG010000012">
    <property type="protein sequence ID" value="MEC1178599.1"/>
    <property type="molecule type" value="Genomic_DNA"/>
</dbReference>
<dbReference type="InterPro" id="IPR016181">
    <property type="entry name" value="Acyl_CoA_acyltransferase"/>
</dbReference>
<evidence type="ECO:0000256" key="1">
    <source>
        <dbReference type="ARBA" id="ARBA00022679"/>
    </source>
</evidence>
<feature type="domain" description="N-acetyltransferase" evidence="3">
    <location>
        <begin position="1"/>
        <end position="154"/>
    </location>
</feature>
<keyword evidence="2 4" id="KW-0012">Acyltransferase</keyword>
<keyword evidence="5" id="KW-1185">Reference proteome</keyword>
<dbReference type="InterPro" id="IPR000182">
    <property type="entry name" value="GNAT_dom"/>
</dbReference>
<evidence type="ECO:0000256" key="2">
    <source>
        <dbReference type="ARBA" id="ARBA00023315"/>
    </source>
</evidence>
<dbReference type="EC" id="2.3.1.-" evidence="4"/>
<accession>A0AAW9NTJ0</accession>
<keyword evidence="1 4" id="KW-0808">Transferase</keyword>
<organism evidence="4 5">
    <name type="scientific">Metasolibacillus meyeri</name>
    <dbReference type="NCBI Taxonomy" id="1071052"/>
    <lineage>
        <taxon>Bacteria</taxon>
        <taxon>Bacillati</taxon>
        <taxon>Bacillota</taxon>
        <taxon>Bacilli</taxon>
        <taxon>Bacillales</taxon>
        <taxon>Caryophanaceae</taxon>
        <taxon>Metasolibacillus</taxon>
    </lineage>
</organism>
<dbReference type="PANTHER" id="PTHR43800:SF1">
    <property type="entry name" value="PEPTIDYL-LYSINE N-ACETYLTRANSFERASE YJAB"/>
    <property type="match status" value="1"/>
</dbReference>
<proteinExistence type="predicted"/>
<dbReference type="Gene3D" id="3.40.630.30">
    <property type="match status" value="2"/>
</dbReference>
<dbReference type="GO" id="GO:0016747">
    <property type="term" value="F:acyltransferase activity, transferring groups other than amino-acyl groups"/>
    <property type="evidence" value="ECO:0007669"/>
    <property type="project" value="InterPro"/>
</dbReference>
<evidence type="ECO:0000313" key="5">
    <source>
        <dbReference type="Proteomes" id="UP001344888"/>
    </source>
</evidence>
<sequence length="291" mass="32381">MSFSTVTVSFPVDMETFEEMRILCAEAGQVDNVQYELIMNLQAAKNYEMSGFCVLAYDDERNQLIGLASAIDMMGLQTYEWSILVAPAYRKRTIGHSLLQEVYKGLSARGAEGALALTLEQGPFGAQFLKKNGYSYSFSEATLQGEAEAASQLPENMKIRRYEEVDEQTLVETFVAAFGDTAEEAQDLIAYNTTSEQHILWVAVIEDTVVGTVTTHEEGEAQWLTALAVHPQYTGRGIGSALLKWVQQLAFDGGQQHVLLDVEIDNARALSIYEKAGFVKSMQIDYYVYVK</sequence>
<evidence type="ECO:0000313" key="4">
    <source>
        <dbReference type="EMBL" id="MEC1178599.1"/>
    </source>
</evidence>
<dbReference type="RefSeq" id="WP_326123085.1">
    <property type="nucleotide sequence ID" value="NZ_JARSFG010000012.1"/>
</dbReference>
<reference evidence="4 5" key="1">
    <citation type="submission" date="2023-03" db="EMBL/GenBank/DDBJ databases">
        <title>Bacillus Genome Sequencing.</title>
        <authorList>
            <person name="Dunlap C."/>
        </authorList>
    </citation>
    <scope>NUCLEOTIDE SEQUENCE [LARGE SCALE GENOMIC DNA]</scope>
    <source>
        <strain evidence="4 5">B-59205</strain>
    </source>
</reference>